<dbReference type="AlphaFoldDB" id="A0A7S3LRL5"/>
<dbReference type="InterPro" id="IPR000433">
    <property type="entry name" value="Znf_ZZ"/>
</dbReference>
<organism evidence="7">
    <name type="scientific">Aplanochytrium stocchinoi</name>
    <dbReference type="NCBI Taxonomy" id="215587"/>
    <lineage>
        <taxon>Eukaryota</taxon>
        <taxon>Sar</taxon>
        <taxon>Stramenopiles</taxon>
        <taxon>Bigyra</taxon>
        <taxon>Labyrinthulomycetes</taxon>
        <taxon>Thraustochytrida</taxon>
        <taxon>Thraustochytriidae</taxon>
        <taxon>Aplanochytrium</taxon>
    </lineage>
</organism>
<dbReference type="Gene3D" id="1.10.10.60">
    <property type="entry name" value="Homeodomain-like"/>
    <property type="match status" value="1"/>
</dbReference>
<dbReference type="CDD" id="cd00167">
    <property type="entry name" value="SANT"/>
    <property type="match status" value="1"/>
</dbReference>
<dbReference type="PROSITE" id="PS51293">
    <property type="entry name" value="SANT"/>
    <property type="match status" value="1"/>
</dbReference>
<keyword evidence="1" id="KW-0479">Metal-binding</keyword>
<dbReference type="EMBL" id="HBIN01012696">
    <property type="protein sequence ID" value="CAE0439353.1"/>
    <property type="molecule type" value="Transcribed_RNA"/>
</dbReference>
<feature type="compositionally biased region" description="Low complexity" evidence="4">
    <location>
        <begin position="475"/>
        <end position="491"/>
    </location>
</feature>
<reference evidence="7" key="1">
    <citation type="submission" date="2021-01" db="EMBL/GenBank/DDBJ databases">
        <authorList>
            <person name="Corre E."/>
            <person name="Pelletier E."/>
            <person name="Niang G."/>
            <person name="Scheremetjew M."/>
            <person name="Finn R."/>
            <person name="Kale V."/>
            <person name="Holt S."/>
            <person name="Cochrane G."/>
            <person name="Meng A."/>
            <person name="Brown T."/>
            <person name="Cohen L."/>
        </authorList>
    </citation>
    <scope>NUCLEOTIDE SEQUENCE</scope>
    <source>
        <strain evidence="7">GSBS06</strain>
    </source>
</reference>
<dbReference type="Pfam" id="PF00249">
    <property type="entry name" value="Myb_DNA-binding"/>
    <property type="match status" value="1"/>
</dbReference>
<dbReference type="InterPro" id="IPR055141">
    <property type="entry name" value="TADA2A_B-like_dom"/>
</dbReference>
<dbReference type="Pfam" id="PF22941">
    <property type="entry name" value="TADA2A-like_3rd"/>
    <property type="match status" value="1"/>
</dbReference>
<proteinExistence type="predicted"/>
<gene>
    <name evidence="7" type="ORF">ASTO00021_LOCUS9562</name>
</gene>
<dbReference type="GO" id="GO:0005634">
    <property type="term" value="C:nucleus"/>
    <property type="evidence" value="ECO:0007669"/>
    <property type="project" value="TreeGrafter"/>
</dbReference>
<evidence type="ECO:0000259" key="6">
    <source>
        <dbReference type="PROSITE" id="PS51293"/>
    </source>
</evidence>
<dbReference type="GO" id="GO:0003682">
    <property type="term" value="F:chromatin binding"/>
    <property type="evidence" value="ECO:0007669"/>
    <property type="project" value="TreeGrafter"/>
</dbReference>
<feature type="region of interest" description="Disordered" evidence="4">
    <location>
        <begin position="1"/>
        <end position="24"/>
    </location>
</feature>
<feature type="compositionally biased region" description="Basic residues" evidence="4">
    <location>
        <begin position="411"/>
        <end position="421"/>
    </location>
</feature>
<evidence type="ECO:0008006" key="8">
    <source>
        <dbReference type="Google" id="ProtNLM"/>
    </source>
</evidence>
<dbReference type="PANTHER" id="PTHR12374:SF20">
    <property type="entry name" value="TRANSCRIPTIONAL ADAPTER 2-ALPHA"/>
    <property type="match status" value="1"/>
</dbReference>
<dbReference type="GO" id="GO:0003713">
    <property type="term" value="F:transcription coactivator activity"/>
    <property type="evidence" value="ECO:0007669"/>
    <property type="project" value="TreeGrafter"/>
</dbReference>
<dbReference type="GO" id="GO:0008270">
    <property type="term" value="F:zinc ion binding"/>
    <property type="evidence" value="ECO:0007669"/>
    <property type="project" value="UniProtKB-KW"/>
</dbReference>
<protein>
    <recommendedName>
        <fullName evidence="8">Transcriptional adapter</fullName>
    </recommendedName>
</protein>
<dbReference type="PROSITE" id="PS50090">
    <property type="entry name" value="MYB_LIKE"/>
    <property type="match status" value="1"/>
</dbReference>
<dbReference type="GO" id="GO:0006357">
    <property type="term" value="P:regulation of transcription by RNA polymerase II"/>
    <property type="evidence" value="ECO:0007669"/>
    <property type="project" value="TreeGrafter"/>
</dbReference>
<feature type="compositionally biased region" description="Polar residues" evidence="4">
    <location>
        <begin position="459"/>
        <end position="470"/>
    </location>
</feature>
<dbReference type="InterPro" id="IPR017884">
    <property type="entry name" value="SANT_dom"/>
</dbReference>
<dbReference type="SUPFAM" id="SSF57850">
    <property type="entry name" value="RING/U-box"/>
    <property type="match status" value="1"/>
</dbReference>
<evidence type="ECO:0000256" key="3">
    <source>
        <dbReference type="ARBA" id="ARBA00022833"/>
    </source>
</evidence>
<keyword evidence="3" id="KW-0862">Zinc</keyword>
<feature type="compositionally biased region" description="Gly residues" evidence="4">
    <location>
        <begin position="1"/>
        <end position="10"/>
    </location>
</feature>
<accession>A0A7S3LRL5</accession>
<name>A0A7S3LRL5_9STRA</name>
<feature type="region of interest" description="Disordered" evidence="4">
    <location>
        <begin position="387"/>
        <end position="514"/>
    </location>
</feature>
<evidence type="ECO:0000256" key="1">
    <source>
        <dbReference type="ARBA" id="ARBA00022723"/>
    </source>
</evidence>
<evidence type="ECO:0000256" key="2">
    <source>
        <dbReference type="ARBA" id="ARBA00022771"/>
    </source>
</evidence>
<evidence type="ECO:0000256" key="4">
    <source>
        <dbReference type="SAM" id="MobiDB-lite"/>
    </source>
</evidence>
<evidence type="ECO:0000259" key="5">
    <source>
        <dbReference type="PROSITE" id="PS50090"/>
    </source>
</evidence>
<dbReference type="InterPro" id="IPR043145">
    <property type="entry name" value="Znf_ZZ_sf"/>
</dbReference>
<sequence>MEGAGSGTGGSRTTPTPRRNKKELDFSYEVEQIVDQYSNKRRRIAFESKVKDNITGEEQVEDVSVFDCNLCSRPLSNGELRFKCADEKCAAANFHMCAKCFASGKEADVHLNTHPYRVFHNLSALVLENSDWGLDEEILLLEGIELYGFGNWAGVSSHLTSRKPQECENHYMDKYVYGFSQVKPIIKPKMELKKEKSIANKLRKAQEELSSMPGSQVAGYMPLREDFDVEYLNDAEKMIAGVKFDTNEVKIGQNLGKRIQAKYSNSKEMEDIIYNRNMKLGLVKTYNRTLDEREYRKAFIKRFGLLDMEKRKQARKYSKEQKTVRARLRPLLQYMTNEEYEELVAGILREAAIKARLEDLKAYRKMGLRSFEEIRVYKEIEKRQLYSTTPPLGHNRYMSTDDAHSDSARPGRSRRTRKKRVIYTEGSDSDTDSPYSDSNGNISDDTSESRNFKTPLGPATTSPIPASLVQQHAFASGASNSNSQPNPNGGVNVNGGKKGSEKKTKASNEPALGRPADMRNVLSLCTALQVHPCQISQAKKIIIDECFNRKILKSGNDGAYTSAGTKTKDTILVDMNKTGNVIDFHVRVASSCQ</sequence>
<dbReference type="Pfam" id="PF25299">
    <property type="entry name" value="ZZ_ADA2"/>
    <property type="match status" value="1"/>
</dbReference>
<dbReference type="InterPro" id="IPR001005">
    <property type="entry name" value="SANT/Myb"/>
</dbReference>
<keyword evidence="2" id="KW-0863">Zinc-finger</keyword>
<evidence type="ECO:0000313" key="7">
    <source>
        <dbReference type="EMBL" id="CAE0439353.1"/>
    </source>
</evidence>
<dbReference type="InterPro" id="IPR009057">
    <property type="entry name" value="Homeodomain-like_sf"/>
</dbReference>
<feature type="domain" description="SANT" evidence="6">
    <location>
        <begin position="127"/>
        <end position="179"/>
    </location>
</feature>
<dbReference type="PANTHER" id="PTHR12374">
    <property type="entry name" value="TRANSCRIPTIONAL ADAPTOR 2 ADA2 -RELATED"/>
    <property type="match status" value="1"/>
</dbReference>
<feature type="domain" description="Myb-like" evidence="5">
    <location>
        <begin position="130"/>
        <end position="175"/>
    </location>
</feature>
<dbReference type="GO" id="GO:0006338">
    <property type="term" value="P:chromatin remodeling"/>
    <property type="evidence" value="ECO:0007669"/>
    <property type="project" value="TreeGrafter"/>
</dbReference>
<dbReference type="SMART" id="SM00717">
    <property type="entry name" value="SANT"/>
    <property type="match status" value="1"/>
</dbReference>
<dbReference type="Gene3D" id="3.30.60.90">
    <property type="match status" value="1"/>
</dbReference>
<dbReference type="SUPFAM" id="SSF46689">
    <property type="entry name" value="Homeodomain-like"/>
    <property type="match status" value="1"/>
</dbReference>
<feature type="compositionally biased region" description="Basic and acidic residues" evidence="4">
    <location>
        <begin position="399"/>
        <end position="409"/>
    </location>
</feature>